<evidence type="ECO:0000313" key="1">
    <source>
        <dbReference type="EMBL" id="CAI9602502.1"/>
    </source>
</evidence>
<accession>A0ABN9FZK5</accession>
<sequence length="43" mass="5343">MNFRNNRLMICRRQEKSRCGWPLMRTVKQRRITYCIVCPKSRI</sequence>
<reference evidence="1" key="1">
    <citation type="submission" date="2023-05" db="EMBL/GenBank/DDBJ databases">
        <authorList>
            <person name="Stuckert A."/>
        </authorList>
    </citation>
    <scope>NUCLEOTIDE SEQUENCE</scope>
</reference>
<comment type="caution">
    <text evidence="1">The sequence shown here is derived from an EMBL/GenBank/DDBJ whole genome shotgun (WGS) entry which is preliminary data.</text>
</comment>
<dbReference type="Proteomes" id="UP001162483">
    <property type="component" value="Unassembled WGS sequence"/>
</dbReference>
<keyword evidence="2" id="KW-1185">Reference proteome</keyword>
<evidence type="ECO:0000313" key="2">
    <source>
        <dbReference type="Proteomes" id="UP001162483"/>
    </source>
</evidence>
<dbReference type="EMBL" id="CATNWA010017698">
    <property type="protein sequence ID" value="CAI9602502.1"/>
    <property type="molecule type" value="Genomic_DNA"/>
</dbReference>
<proteinExistence type="predicted"/>
<name>A0ABN9FZK5_9NEOB</name>
<evidence type="ECO:0008006" key="3">
    <source>
        <dbReference type="Google" id="ProtNLM"/>
    </source>
</evidence>
<protein>
    <recommendedName>
        <fullName evidence="3">Ribosomal protein L36</fullName>
    </recommendedName>
</protein>
<organism evidence="1 2">
    <name type="scientific">Staurois parvus</name>
    <dbReference type="NCBI Taxonomy" id="386267"/>
    <lineage>
        <taxon>Eukaryota</taxon>
        <taxon>Metazoa</taxon>
        <taxon>Chordata</taxon>
        <taxon>Craniata</taxon>
        <taxon>Vertebrata</taxon>
        <taxon>Euteleostomi</taxon>
        <taxon>Amphibia</taxon>
        <taxon>Batrachia</taxon>
        <taxon>Anura</taxon>
        <taxon>Neobatrachia</taxon>
        <taxon>Ranoidea</taxon>
        <taxon>Ranidae</taxon>
        <taxon>Staurois</taxon>
    </lineage>
</organism>
<gene>
    <name evidence="1" type="ORF">SPARVUS_LOCUS13144993</name>
</gene>